<protein>
    <recommendedName>
        <fullName evidence="5">MucR family transcriptional regulator</fullName>
    </recommendedName>
</protein>
<dbReference type="RefSeq" id="WP_119780996.1">
    <property type="nucleotide sequence ID" value="NZ_QYUK01000011.1"/>
</dbReference>
<proteinExistence type="inferred from homology"/>
<evidence type="ECO:0000313" key="4">
    <source>
        <dbReference type="Proteomes" id="UP000284605"/>
    </source>
</evidence>
<comment type="caution">
    <text evidence="3">The sequence shown here is derived from an EMBL/GenBank/DDBJ whole genome shotgun (WGS) entry which is preliminary data.</text>
</comment>
<evidence type="ECO:0008006" key="5">
    <source>
        <dbReference type="Google" id="ProtNLM"/>
    </source>
</evidence>
<feature type="compositionally biased region" description="Low complexity" evidence="2">
    <location>
        <begin position="157"/>
        <end position="179"/>
    </location>
</feature>
<evidence type="ECO:0000313" key="3">
    <source>
        <dbReference type="EMBL" id="RJF89331.1"/>
    </source>
</evidence>
<dbReference type="Proteomes" id="UP000284605">
    <property type="component" value="Unassembled WGS sequence"/>
</dbReference>
<gene>
    <name evidence="3" type="ORF">D3874_22090</name>
</gene>
<keyword evidence="4" id="KW-1185">Reference proteome</keyword>
<dbReference type="Pfam" id="PF05443">
    <property type="entry name" value="ROS_MUCR"/>
    <property type="match status" value="1"/>
</dbReference>
<dbReference type="GO" id="GO:0008270">
    <property type="term" value="F:zinc ion binding"/>
    <property type="evidence" value="ECO:0007669"/>
    <property type="project" value="InterPro"/>
</dbReference>
<dbReference type="EMBL" id="QYUK01000011">
    <property type="protein sequence ID" value="RJF89331.1"/>
    <property type="molecule type" value="Genomic_DNA"/>
</dbReference>
<accession>A0A418WH10</accession>
<reference evidence="3 4" key="1">
    <citation type="submission" date="2018-09" db="EMBL/GenBank/DDBJ databases">
        <authorList>
            <person name="Zhu H."/>
        </authorList>
    </citation>
    <scope>NUCLEOTIDE SEQUENCE [LARGE SCALE GENOMIC DNA]</scope>
    <source>
        <strain evidence="3 4">K1W22B-8</strain>
    </source>
</reference>
<dbReference type="Gene3D" id="1.10.10.1550">
    <property type="entry name" value="ROS/MUCR transcriptional regulator protein"/>
    <property type="match status" value="1"/>
</dbReference>
<comment type="similarity">
    <text evidence="1">Belongs to the ros/MucR family.</text>
</comment>
<dbReference type="AlphaFoldDB" id="A0A418WH10"/>
<dbReference type="GO" id="GO:0006355">
    <property type="term" value="P:regulation of DNA-templated transcription"/>
    <property type="evidence" value="ECO:0007669"/>
    <property type="project" value="InterPro"/>
</dbReference>
<name>A0A418WH10_9PROT</name>
<dbReference type="GO" id="GO:0003677">
    <property type="term" value="F:DNA binding"/>
    <property type="evidence" value="ECO:0007669"/>
    <property type="project" value="InterPro"/>
</dbReference>
<dbReference type="InterPro" id="IPR008807">
    <property type="entry name" value="ROS_MUCR"/>
</dbReference>
<organism evidence="3 4">
    <name type="scientific">Oleomonas cavernae</name>
    <dbReference type="NCBI Taxonomy" id="2320859"/>
    <lineage>
        <taxon>Bacteria</taxon>
        <taxon>Pseudomonadati</taxon>
        <taxon>Pseudomonadota</taxon>
        <taxon>Alphaproteobacteria</taxon>
        <taxon>Acetobacterales</taxon>
        <taxon>Acetobacteraceae</taxon>
        <taxon>Oleomonas</taxon>
    </lineage>
</organism>
<evidence type="ECO:0000256" key="2">
    <source>
        <dbReference type="SAM" id="MobiDB-lite"/>
    </source>
</evidence>
<feature type="region of interest" description="Disordered" evidence="2">
    <location>
        <begin position="148"/>
        <end position="215"/>
    </location>
</feature>
<dbReference type="InterPro" id="IPR041920">
    <property type="entry name" value="ROS/MUCR_sf"/>
</dbReference>
<sequence length="215" mass="22389">MNSDQIALPSADSDVASAGKSQSASTVLAARLAAAYCEGNRIAAADLPAMIVAVHKTLAGLGAAPQATIEARAPAVPPRKSVTDDHLVCLEDGLKFKSLKRHLRVSHDLTPAAYRQKWGLEESYPMVAPAYAKYRSDQALALGLGRKAEVAPPPPAAKAKPGPAQSKASKKPAGQSAKAPPTPTKRSAEPTSSPAESKALPPIRYPANRFAKKAT</sequence>
<evidence type="ECO:0000256" key="1">
    <source>
        <dbReference type="ARBA" id="ARBA00007031"/>
    </source>
</evidence>
<dbReference type="OrthoDB" id="9809693at2"/>